<dbReference type="RefSeq" id="WP_242650591.1">
    <property type="nucleotide sequence ID" value="NZ_FOIZ01000002.1"/>
</dbReference>
<feature type="transmembrane region" description="Helical" evidence="1">
    <location>
        <begin position="130"/>
        <end position="148"/>
    </location>
</feature>
<name>A0A1I0RXR5_9RHOB</name>
<dbReference type="InterPro" id="IPR010331">
    <property type="entry name" value="ExoD"/>
</dbReference>
<dbReference type="STRING" id="364200.SAMN04488515_3468"/>
<feature type="transmembrane region" description="Helical" evidence="1">
    <location>
        <begin position="177"/>
        <end position="196"/>
    </location>
</feature>
<evidence type="ECO:0000256" key="1">
    <source>
        <dbReference type="SAM" id="Phobius"/>
    </source>
</evidence>
<evidence type="ECO:0000313" key="2">
    <source>
        <dbReference type="EMBL" id="SEW46239.1"/>
    </source>
</evidence>
<gene>
    <name evidence="2" type="ORF">SAMN04488515_3468</name>
</gene>
<dbReference type="AlphaFoldDB" id="A0A1I0RXR5"/>
<keyword evidence="1" id="KW-1133">Transmembrane helix</keyword>
<evidence type="ECO:0000313" key="3">
    <source>
        <dbReference type="Proteomes" id="UP000199167"/>
    </source>
</evidence>
<dbReference type="Pfam" id="PF06055">
    <property type="entry name" value="ExoD"/>
    <property type="match status" value="1"/>
</dbReference>
<keyword evidence="1" id="KW-0812">Transmembrane</keyword>
<keyword evidence="3" id="KW-1185">Reference proteome</keyword>
<dbReference type="PANTHER" id="PTHR41795:SF1">
    <property type="entry name" value="EXOPOLYSACCHARIDE SYNTHESIS PROTEIN"/>
    <property type="match status" value="1"/>
</dbReference>
<reference evidence="2 3" key="1">
    <citation type="submission" date="2016-10" db="EMBL/GenBank/DDBJ databases">
        <authorList>
            <person name="de Groot N.N."/>
        </authorList>
    </citation>
    <scope>NUCLEOTIDE SEQUENCE [LARGE SCALE GENOMIC DNA]</scope>
    <source>
        <strain evidence="2 3">DSM 17925</strain>
    </source>
</reference>
<proteinExistence type="predicted"/>
<organism evidence="2 3">
    <name type="scientific">Cognatiyoonia koreensis</name>
    <dbReference type="NCBI Taxonomy" id="364200"/>
    <lineage>
        <taxon>Bacteria</taxon>
        <taxon>Pseudomonadati</taxon>
        <taxon>Pseudomonadota</taxon>
        <taxon>Alphaproteobacteria</taxon>
        <taxon>Rhodobacterales</taxon>
        <taxon>Paracoccaceae</taxon>
        <taxon>Cognatiyoonia</taxon>
    </lineage>
</organism>
<sequence>MTDDSVSPERPLGDIVVMLRDLGQQRTVNARKVIAAFGHASFTPAMLVPAFLVASPLSGIPLFSTICGLTIALVAAQMIFRRDHLWLPGFVLDRSMNGARLLAAVDKMAGLARWLDDKSRPRFRVMMHRPLVWVPQSLCLLFGLAMPVLELVPFSSSILGLGVILLSVGLMVRDGAFFVAGACVGSLALLIPLFGFSRLVT</sequence>
<accession>A0A1I0RXR5</accession>
<dbReference type="EMBL" id="FOIZ01000002">
    <property type="protein sequence ID" value="SEW46239.1"/>
    <property type="molecule type" value="Genomic_DNA"/>
</dbReference>
<feature type="transmembrane region" description="Helical" evidence="1">
    <location>
        <begin position="33"/>
        <end position="54"/>
    </location>
</feature>
<protein>
    <submittedName>
        <fullName evidence="2">Uncharacterized conserved protein</fullName>
    </submittedName>
</protein>
<dbReference type="PANTHER" id="PTHR41795">
    <property type="entry name" value="EXOPOLYSACCHARIDE SYNTHESIS PROTEIN"/>
    <property type="match status" value="1"/>
</dbReference>
<dbReference type="Proteomes" id="UP000199167">
    <property type="component" value="Unassembled WGS sequence"/>
</dbReference>
<dbReference type="PIRSF" id="PIRSF033239">
    <property type="entry name" value="ExoD"/>
    <property type="match status" value="1"/>
</dbReference>
<feature type="transmembrane region" description="Helical" evidence="1">
    <location>
        <begin position="60"/>
        <end position="80"/>
    </location>
</feature>
<keyword evidence="1" id="KW-0472">Membrane</keyword>